<comment type="caution">
    <text evidence="1">The sequence shown here is derived from an EMBL/GenBank/DDBJ whole genome shotgun (WGS) entry which is preliminary data.</text>
</comment>
<protein>
    <submittedName>
        <fullName evidence="1">Uncharacterized protein</fullName>
    </submittedName>
</protein>
<gene>
    <name evidence="1" type="ORF">A3A36_00310</name>
</gene>
<dbReference type="AlphaFoldDB" id="A0A1F6EXS1"/>
<reference evidence="1 2" key="1">
    <citation type="journal article" date="2016" name="Nat. Commun.">
        <title>Thousands of microbial genomes shed light on interconnected biogeochemical processes in an aquifer system.</title>
        <authorList>
            <person name="Anantharaman K."/>
            <person name="Brown C.T."/>
            <person name="Hug L.A."/>
            <person name="Sharon I."/>
            <person name="Castelle C.J."/>
            <person name="Probst A.J."/>
            <person name="Thomas B.C."/>
            <person name="Singh A."/>
            <person name="Wilkins M.J."/>
            <person name="Karaoz U."/>
            <person name="Brodie E.L."/>
            <person name="Williams K.H."/>
            <person name="Hubbard S.S."/>
            <person name="Banfield J.F."/>
        </authorList>
    </citation>
    <scope>NUCLEOTIDE SEQUENCE [LARGE SCALE GENOMIC DNA]</scope>
</reference>
<dbReference type="Proteomes" id="UP000178811">
    <property type="component" value="Unassembled WGS sequence"/>
</dbReference>
<proteinExistence type="predicted"/>
<name>A0A1F6EXS1_9BACT</name>
<organism evidence="1 2">
    <name type="scientific">Candidatus Kaiserbacteria bacterium RIFCSPLOWO2_01_FULL_52_12b</name>
    <dbReference type="NCBI Taxonomy" id="1798509"/>
    <lineage>
        <taxon>Bacteria</taxon>
        <taxon>Candidatus Kaiseribacteriota</taxon>
    </lineage>
</organism>
<dbReference type="EMBL" id="MFLW01000009">
    <property type="protein sequence ID" value="OGG78383.1"/>
    <property type="molecule type" value="Genomic_DNA"/>
</dbReference>
<evidence type="ECO:0000313" key="2">
    <source>
        <dbReference type="Proteomes" id="UP000178811"/>
    </source>
</evidence>
<evidence type="ECO:0000313" key="1">
    <source>
        <dbReference type="EMBL" id="OGG78383.1"/>
    </source>
</evidence>
<accession>A0A1F6EXS1</accession>
<sequence length="810" mass="82071">MAAQNDYTVWSNSTTISTRAVNLESFQLRNIGSVDRAAINNFRLYVKGVMVGSAVAAIASDDTVTFDLSASPVRIETGTAEIKVVGDIIAGSGNTFQFSLRRASDARFVDTDLNQPILATREGGSSFTARSATSATVDSGTVSVVKANSSQSSNVSLNATNVKWATFELRAAGEDVKVESLDVNAATSLDRGLDNGKVFLNGIQVGSTKDLTDAADVNFTFGSSMILTAGTVAIVDIYADAKSTTGATFVTGETAAITLGQGSSNAQGQKSLTSINTPTGDVTANTVTISSSSLTLAKYSGYSDTSMLAGTNNAKLGSFTLSTGATEGVNINTLTVALSAAEAATITDLMLKDNATGAQIGSTKSAPGESNAFSVNVSMGASATKVVDIYGNIKSGSNAGTWIANIDASGTGSVTGSTVDADALNLQTITLRAAVLTTATGVSPDNMNVIAGTGMVKVGSFDFTAQYSGYTVDEIKVKIPADAATAVTSITLRYPNASGVSTDSTQSIVGSSGSQAHATSTFAGLTFYIPAGTTKKIDAYVNLSTIQNDGDSGKAVTVVLDNDDGFHATDSAGTATTTMSGGDLSSNDTGGKGTLYVRKSIPTLSAVALDTTAITNGTNKVLARVKVTADAAGDISWAKIAFTVGKTSPSNALVIGATSTVALWQGSNQITGNFATTSATSTTVLTSTVTDTWGVSSTGGTLAFFPSVEQKISAGASATYELRGTIGGFSAAGGYTLDTSIGNAQTTASSTGTAAQVGSTFLLGNAVAPSFIWSDMSSVASVHSTATSDWTDDYLVKTLPLTVGTLSGTI</sequence>